<protein>
    <recommendedName>
        <fullName evidence="4">Site-specific integrase</fullName>
    </recommendedName>
</protein>
<accession>A0ABV8SFF3</accession>
<proteinExistence type="predicted"/>
<dbReference type="InterPro" id="IPR013762">
    <property type="entry name" value="Integrase-like_cat_sf"/>
</dbReference>
<organism evidence="2 3">
    <name type="scientific">Cohnella boryungensis</name>
    <dbReference type="NCBI Taxonomy" id="768479"/>
    <lineage>
        <taxon>Bacteria</taxon>
        <taxon>Bacillati</taxon>
        <taxon>Bacillota</taxon>
        <taxon>Bacilli</taxon>
        <taxon>Bacillales</taxon>
        <taxon>Paenibacillaceae</taxon>
        <taxon>Cohnella</taxon>
    </lineage>
</organism>
<dbReference type="InterPro" id="IPR011010">
    <property type="entry name" value="DNA_brk_join_enz"/>
</dbReference>
<dbReference type="SUPFAM" id="SSF56349">
    <property type="entry name" value="DNA breaking-rejoining enzymes"/>
    <property type="match status" value="1"/>
</dbReference>
<reference evidence="3" key="1">
    <citation type="journal article" date="2019" name="Int. J. Syst. Evol. Microbiol.">
        <title>The Global Catalogue of Microorganisms (GCM) 10K type strain sequencing project: providing services to taxonomists for standard genome sequencing and annotation.</title>
        <authorList>
            <consortium name="The Broad Institute Genomics Platform"/>
            <consortium name="The Broad Institute Genome Sequencing Center for Infectious Disease"/>
            <person name="Wu L."/>
            <person name="Ma J."/>
        </authorList>
    </citation>
    <scope>NUCLEOTIDE SEQUENCE [LARGE SCALE GENOMIC DNA]</scope>
    <source>
        <strain evidence="3">CGMCC 4.1641</strain>
    </source>
</reference>
<dbReference type="Gene3D" id="1.10.443.10">
    <property type="entry name" value="Intergrase catalytic core"/>
    <property type="match status" value="1"/>
</dbReference>
<evidence type="ECO:0000256" key="1">
    <source>
        <dbReference type="ARBA" id="ARBA00023172"/>
    </source>
</evidence>
<evidence type="ECO:0008006" key="4">
    <source>
        <dbReference type="Google" id="ProtNLM"/>
    </source>
</evidence>
<sequence length="328" mass="37865">MNFLESASKFIAYKQESFIQVQGYEKDLLVFDKFLKSKKVNDETWSHFLGGANTELVIDSLKFYIQSSNGKVNAISTANRFVSVLVEYFQYAIEVQHISNKELYEEMNAPIYSDRSFRSRINSWISNNLKDKESIRVFSEVEIIDLIKDCNETLGMLLNDDDDFDKKFVPALILKLIIFTGIKYRIVPRLKVQSFNIRYGTIDINNFTIHLPYKLIDQLDKYLSIRNKKSSSDFLFIKSNGEELSEKTSNTAYFLGSLTTRTDLTGIIKYAVVQMINKGINTSIISEFTGVGTTILEDCMKITNKDIFNERNALLDSRLRESNVYQFL</sequence>
<dbReference type="EMBL" id="JBHSED010000045">
    <property type="protein sequence ID" value="MFC4305950.1"/>
    <property type="molecule type" value="Genomic_DNA"/>
</dbReference>
<evidence type="ECO:0000313" key="2">
    <source>
        <dbReference type="EMBL" id="MFC4305950.1"/>
    </source>
</evidence>
<dbReference type="Proteomes" id="UP001595755">
    <property type="component" value="Unassembled WGS sequence"/>
</dbReference>
<comment type="caution">
    <text evidence="2">The sequence shown here is derived from an EMBL/GenBank/DDBJ whole genome shotgun (WGS) entry which is preliminary data.</text>
</comment>
<keyword evidence="3" id="KW-1185">Reference proteome</keyword>
<dbReference type="RefSeq" id="WP_204606401.1">
    <property type="nucleotide sequence ID" value="NZ_JBHSED010000045.1"/>
</dbReference>
<keyword evidence="1" id="KW-0233">DNA recombination</keyword>
<name>A0ABV8SFF3_9BACL</name>
<gene>
    <name evidence="2" type="ORF">ACFO1S_21195</name>
</gene>
<evidence type="ECO:0000313" key="3">
    <source>
        <dbReference type="Proteomes" id="UP001595755"/>
    </source>
</evidence>